<reference evidence="2 3" key="1">
    <citation type="submission" date="2013-09" db="EMBL/GenBank/DDBJ databases">
        <title>Corchorus capsularis genome sequencing.</title>
        <authorList>
            <person name="Alam M."/>
            <person name="Haque M.S."/>
            <person name="Islam M.S."/>
            <person name="Emdad E.M."/>
            <person name="Islam M.M."/>
            <person name="Ahmed B."/>
            <person name="Halim A."/>
            <person name="Hossen Q.M.M."/>
            <person name="Hossain M.Z."/>
            <person name="Ahmed R."/>
            <person name="Khan M.M."/>
            <person name="Islam R."/>
            <person name="Rashid M.M."/>
            <person name="Khan S.A."/>
            <person name="Rahman M.S."/>
            <person name="Alam M."/>
        </authorList>
    </citation>
    <scope>NUCLEOTIDE SEQUENCE [LARGE SCALE GENOMIC DNA]</scope>
    <source>
        <strain evidence="3">cv. CVL-1</strain>
        <tissue evidence="2">Whole seedling</tissue>
    </source>
</reference>
<name>A0A1R3IY85_COCAP</name>
<comment type="caution">
    <text evidence="2">The sequence shown here is derived from an EMBL/GenBank/DDBJ whole genome shotgun (WGS) entry which is preliminary data.</text>
</comment>
<feature type="region of interest" description="Disordered" evidence="1">
    <location>
        <begin position="15"/>
        <end position="46"/>
    </location>
</feature>
<dbReference type="EMBL" id="AWWV01009203">
    <property type="protein sequence ID" value="OMO87531.1"/>
    <property type="molecule type" value="Genomic_DNA"/>
</dbReference>
<gene>
    <name evidence="2" type="ORF">CCACVL1_08948</name>
</gene>
<evidence type="ECO:0000256" key="1">
    <source>
        <dbReference type="SAM" id="MobiDB-lite"/>
    </source>
</evidence>
<dbReference type="Proteomes" id="UP000188268">
    <property type="component" value="Unassembled WGS sequence"/>
</dbReference>
<accession>A0A1R3IY85</accession>
<dbReference type="Gramene" id="OMO87531">
    <property type="protein sequence ID" value="OMO87531"/>
    <property type="gene ID" value="CCACVL1_08948"/>
</dbReference>
<keyword evidence="3" id="KW-1185">Reference proteome</keyword>
<proteinExistence type="predicted"/>
<organism evidence="2 3">
    <name type="scientific">Corchorus capsularis</name>
    <name type="common">Jute</name>
    <dbReference type="NCBI Taxonomy" id="210143"/>
    <lineage>
        <taxon>Eukaryota</taxon>
        <taxon>Viridiplantae</taxon>
        <taxon>Streptophyta</taxon>
        <taxon>Embryophyta</taxon>
        <taxon>Tracheophyta</taxon>
        <taxon>Spermatophyta</taxon>
        <taxon>Magnoliopsida</taxon>
        <taxon>eudicotyledons</taxon>
        <taxon>Gunneridae</taxon>
        <taxon>Pentapetalae</taxon>
        <taxon>rosids</taxon>
        <taxon>malvids</taxon>
        <taxon>Malvales</taxon>
        <taxon>Malvaceae</taxon>
        <taxon>Grewioideae</taxon>
        <taxon>Apeibeae</taxon>
        <taxon>Corchorus</taxon>
    </lineage>
</organism>
<protein>
    <submittedName>
        <fullName evidence="2">Uncharacterized protein</fullName>
    </submittedName>
</protein>
<dbReference type="AlphaFoldDB" id="A0A1R3IY85"/>
<sequence>MAGLDWLLVRPVRMSKRSEVTGQEPNERKRSGPLPSLFGPRDSGSF</sequence>
<evidence type="ECO:0000313" key="3">
    <source>
        <dbReference type="Proteomes" id="UP000188268"/>
    </source>
</evidence>
<evidence type="ECO:0000313" key="2">
    <source>
        <dbReference type="EMBL" id="OMO87531.1"/>
    </source>
</evidence>